<gene>
    <name evidence="1" type="ORF">SAMN00808754_1952</name>
</gene>
<accession>A0A1W1VWQ6</accession>
<evidence type="ECO:0000313" key="2">
    <source>
        <dbReference type="Proteomes" id="UP000192569"/>
    </source>
</evidence>
<evidence type="ECO:0000313" key="1">
    <source>
        <dbReference type="EMBL" id="SMB97795.1"/>
    </source>
</evidence>
<name>A0A1W1VWQ6_9FIRM</name>
<protein>
    <submittedName>
        <fullName evidence="1">Uncharacterized protein</fullName>
    </submittedName>
</protein>
<keyword evidence="2" id="KW-1185">Reference proteome</keyword>
<dbReference type="EMBL" id="LT838272">
    <property type="protein sequence ID" value="SMB97795.1"/>
    <property type="molecule type" value="Genomic_DNA"/>
</dbReference>
<dbReference type="AlphaFoldDB" id="A0A1W1VWQ6"/>
<dbReference type="RefSeq" id="WP_084665533.1">
    <property type="nucleotide sequence ID" value="NZ_LT838272.1"/>
</dbReference>
<organism evidence="1 2">
    <name type="scientific">Thermanaeromonas toyohensis ToBE</name>
    <dbReference type="NCBI Taxonomy" id="698762"/>
    <lineage>
        <taxon>Bacteria</taxon>
        <taxon>Bacillati</taxon>
        <taxon>Bacillota</taxon>
        <taxon>Clostridia</taxon>
        <taxon>Neomoorellales</taxon>
        <taxon>Neomoorellaceae</taxon>
        <taxon>Thermanaeromonas</taxon>
    </lineage>
</organism>
<proteinExistence type="predicted"/>
<reference evidence="1 2" key="1">
    <citation type="submission" date="2017-04" db="EMBL/GenBank/DDBJ databases">
        <authorList>
            <person name="Afonso C.L."/>
            <person name="Miller P.J."/>
            <person name="Scott M.A."/>
            <person name="Spackman E."/>
            <person name="Goraichik I."/>
            <person name="Dimitrov K.M."/>
            <person name="Suarez D.L."/>
            <person name="Swayne D.E."/>
        </authorList>
    </citation>
    <scope>NUCLEOTIDE SEQUENCE [LARGE SCALE GENOMIC DNA]</scope>
    <source>
        <strain evidence="1 2">ToBE</strain>
    </source>
</reference>
<dbReference type="OrthoDB" id="3197444at2"/>
<dbReference type="Proteomes" id="UP000192569">
    <property type="component" value="Chromosome I"/>
</dbReference>
<dbReference type="STRING" id="698762.SAMN00808754_1952"/>
<sequence length="234" mass="26939">MPLDKKVEAAKRLKRSYELTGQKPKGVDANLIKEYEEWIEPGKKPPPEHYVEVAGLPDKAKEGLAHALKEAVEFGRNTGRECLIHIDARTGEKVYATIEGEKDQVIISSTLRDFLSRAEERSIIQVHNHPRSSSFSDADIIVTMAHESISHIVVIGHDGTRYIFSRGNGQKPDQREISLQWLKLRDKYYNQFAQEVIAGRMTEEQAWKEHSHLIMQDLAEMYGWEYRRVMPNEI</sequence>